<name>A0ABT6R1Q7_9BACL</name>
<evidence type="ECO:0000256" key="2">
    <source>
        <dbReference type="SAM" id="Phobius"/>
    </source>
</evidence>
<organism evidence="4 5">
    <name type="scientific">Exiguobacterium antarcticum</name>
    <dbReference type="NCBI Taxonomy" id="132920"/>
    <lineage>
        <taxon>Bacteria</taxon>
        <taxon>Bacillati</taxon>
        <taxon>Bacillota</taxon>
        <taxon>Bacilli</taxon>
        <taxon>Bacillales</taxon>
        <taxon>Bacillales Family XII. Incertae Sedis</taxon>
        <taxon>Exiguobacterium</taxon>
    </lineage>
</organism>
<reference evidence="4 5" key="1">
    <citation type="submission" date="2023-04" db="EMBL/GenBank/DDBJ databases">
        <title>Antarctic isolates genomes.</title>
        <authorList>
            <person name="Dimov S.G."/>
        </authorList>
    </citation>
    <scope>NUCLEOTIDE SEQUENCE [LARGE SCALE GENOMIC DNA]</scope>
    <source>
        <strain evidence="4 5">AL19</strain>
    </source>
</reference>
<feature type="region of interest" description="Disordered" evidence="1">
    <location>
        <begin position="41"/>
        <end position="81"/>
    </location>
</feature>
<evidence type="ECO:0000313" key="5">
    <source>
        <dbReference type="Proteomes" id="UP001243286"/>
    </source>
</evidence>
<dbReference type="InterPro" id="IPR019545">
    <property type="entry name" value="DM13_domain"/>
</dbReference>
<gene>
    <name evidence="4" type="ORF">QK289_07615</name>
</gene>
<dbReference type="PROSITE" id="PS51549">
    <property type="entry name" value="DM13"/>
    <property type="match status" value="1"/>
</dbReference>
<feature type="compositionally biased region" description="Polar residues" evidence="1">
    <location>
        <begin position="55"/>
        <end position="64"/>
    </location>
</feature>
<feature type="transmembrane region" description="Helical" evidence="2">
    <location>
        <begin position="12"/>
        <end position="32"/>
    </location>
</feature>
<sequence>METVRNGSKIILAIVVVGVLALSWWLVSPLFLNQAVDEKLPPASSTVEQEDETTASETDQSEPTTPAPEEAQADFSGTFVDGEKNYQTSGKIKTVTADDDVLYLRFEDFQTTNGPDLFVYLVEPGKETADGIRLGALKGNQGDQNYVLPKEVDLTQHSRVVIWCRAFDADFGTGELKATSE</sequence>
<dbReference type="RefSeq" id="WP_014969214.1">
    <property type="nucleotide sequence ID" value="NZ_JASBQV010000009.1"/>
</dbReference>
<comment type="caution">
    <text evidence="4">The sequence shown here is derived from an EMBL/GenBank/DDBJ whole genome shotgun (WGS) entry which is preliminary data.</text>
</comment>
<evidence type="ECO:0000256" key="1">
    <source>
        <dbReference type="SAM" id="MobiDB-lite"/>
    </source>
</evidence>
<keyword evidence="5" id="KW-1185">Reference proteome</keyword>
<feature type="domain" description="DM13" evidence="3">
    <location>
        <begin position="77"/>
        <end position="177"/>
    </location>
</feature>
<accession>A0ABT6R1Q7</accession>
<keyword evidence="2" id="KW-0812">Transmembrane</keyword>
<dbReference type="Proteomes" id="UP001243286">
    <property type="component" value="Unassembled WGS sequence"/>
</dbReference>
<proteinExistence type="predicted"/>
<dbReference type="Pfam" id="PF10517">
    <property type="entry name" value="DM13"/>
    <property type="match status" value="1"/>
</dbReference>
<evidence type="ECO:0000313" key="4">
    <source>
        <dbReference type="EMBL" id="MDI3234874.1"/>
    </source>
</evidence>
<evidence type="ECO:0000259" key="3">
    <source>
        <dbReference type="PROSITE" id="PS51549"/>
    </source>
</evidence>
<keyword evidence="2" id="KW-1133">Transmembrane helix</keyword>
<dbReference type="EMBL" id="JASBQV010000009">
    <property type="protein sequence ID" value="MDI3234874.1"/>
    <property type="molecule type" value="Genomic_DNA"/>
</dbReference>
<protein>
    <submittedName>
        <fullName evidence="4">DM13 domain-containing protein</fullName>
    </submittedName>
</protein>
<keyword evidence="2" id="KW-0472">Membrane</keyword>